<organism evidence="1 2">
    <name type="scientific">Enhygromyxa salina</name>
    <dbReference type="NCBI Taxonomy" id="215803"/>
    <lineage>
        <taxon>Bacteria</taxon>
        <taxon>Pseudomonadati</taxon>
        <taxon>Myxococcota</taxon>
        <taxon>Polyangia</taxon>
        <taxon>Nannocystales</taxon>
        <taxon>Nannocystaceae</taxon>
        <taxon>Enhygromyxa</taxon>
    </lineage>
</organism>
<keyword evidence="2" id="KW-1185">Reference proteome</keyword>
<dbReference type="Proteomes" id="UP000237968">
    <property type="component" value="Unassembled WGS sequence"/>
</dbReference>
<evidence type="ECO:0000313" key="2">
    <source>
        <dbReference type="Proteomes" id="UP000237968"/>
    </source>
</evidence>
<reference evidence="1 2" key="1">
    <citation type="submission" date="2018-03" db="EMBL/GenBank/DDBJ databases">
        <title>Draft Genome Sequences of the Obligatory Marine Myxobacteria Enhygromyxa salina SWB005.</title>
        <authorList>
            <person name="Poehlein A."/>
            <person name="Moghaddam J.A."/>
            <person name="Harms H."/>
            <person name="Alanjari M."/>
            <person name="Koenig G.M."/>
            <person name="Daniel R."/>
            <person name="Schaeberle T.F."/>
        </authorList>
    </citation>
    <scope>NUCLEOTIDE SEQUENCE [LARGE SCALE GENOMIC DNA]</scope>
    <source>
        <strain evidence="1 2">SWB005</strain>
    </source>
</reference>
<dbReference type="AlphaFoldDB" id="A0A2S9YED1"/>
<dbReference type="RefSeq" id="WP_146155435.1">
    <property type="nucleotide sequence ID" value="NZ_PVNK01000081.1"/>
</dbReference>
<sequence length="139" mass="15174">MGRLFIIHHAEPPTLEEAKLELGRYATFAQRVGRAPLLMVPDKILPPMGPEVRSYYREATTDDPGVEAMATVVGGLVGLGASIMSSIMTQIFQGRTDIPMRTIRDLEEAAQWLCEVADVQAEPEQIVSAVADLRALPEA</sequence>
<evidence type="ECO:0000313" key="1">
    <source>
        <dbReference type="EMBL" id="PRQ03477.1"/>
    </source>
</evidence>
<dbReference type="EMBL" id="PVNK01000081">
    <property type="protein sequence ID" value="PRQ03477.1"/>
    <property type="molecule type" value="Genomic_DNA"/>
</dbReference>
<accession>A0A2S9YED1</accession>
<dbReference type="OrthoDB" id="9834405at2"/>
<gene>
    <name evidence="1" type="ORF">ENSA5_15070</name>
</gene>
<protein>
    <submittedName>
        <fullName evidence="1">Uncharacterized protein</fullName>
    </submittedName>
</protein>
<comment type="caution">
    <text evidence="1">The sequence shown here is derived from an EMBL/GenBank/DDBJ whole genome shotgun (WGS) entry which is preliminary data.</text>
</comment>
<name>A0A2S9YED1_9BACT</name>
<proteinExistence type="predicted"/>